<keyword evidence="1" id="KW-0732">Signal</keyword>
<dbReference type="GeneID" id="28824839"/>
<dbReference type="PANTHER" id="PTHR35186">
    <property type="entry name" value="ANK_REP_REGION DOMAIN-CONTAINING PROTEIN"/>
    <property type="match status" value="1"/>
</dbReference>
<feature type="chain" id="PRO_5008267886" description="DUF7580 domain-containing protein" evidence="1">
    <location>
        <begin position="21"/>
        <end position="619"/>
    </location>
</feature>
<protein>
    <recommendedName>
        <fullName evidence="2">DUF7580 domain-containing protein</fullName>
    </recommendedName>
</protein>
<evidence type="ECO:0000313" key="3">
    <source>
        <dbReference type="EMBL" id="KUJ15639.1"/>
    </source>
</evidence>
<dbReference type="STRING" id="149040.A0A194X6E4"/>
<keyword evidence="4" id="KW-1185">Reference proteome</keyword>
<evidence type="ECO:0000256" key="1">
    <source>
        <dbReference type="SAM" id="SignalP"/>
    </source>
</evidence>
<dbReference type="Proteomes" id="UP000070700">
    <property type="component" value="Unassembled WGS sequence"/>
</dbReference>
<evidence type="ECO:0000313" key="4">
    <source>
        <dbReference type="Proteomes" id="UP000070700"/>
    </source>
</evidence>
<dbReference type="KEGG" id="psco:LY89DRAFT_685593"/>
<accession>A0A194X6E4</accession>
<dbReference type="InParanoid" id="A0A194X6E4"/>
<feature type="domain" description="DUF7580" evidence="2">
    <location>
        <begin position="218"/>
        <end position="606"/>
    </location>
</feature>
<dbReference type="RefSeq" id="XP_018069994.1">
    <property type="nucleotide sequence ID" value="XM_018215113.1"/>
</dbReference>
<evidence type="ECO:0000259" key="2">
    <source>
        <dbReference type="Pfam" id="PF24476"/>
    </source>
</evidence>
<dbReference type="AlphaFoldDB" id="A0A194X6E4"/>
<name>A0A194X6E4_MOLSC</name>
<dbReference type="InterPro" id="IPR056002">
    <property type="entry name" value="DUF7580"/>
</dbReference>
<proteinExistence type="predicted"/>
<dbReference type="PANTHER" id="PTHR35186:SF4">
    <property type="entry name" value="PRION-INHIBITION AND PROPAGATION HELO DOMAIN-CONTAINING PROTEIN"/>
    <property type="match status" value="1"/>
</dbReference>
<dbReference type="Pfam" id="PF24476">
    <property type="entry name" value="DUF7580"/>
    <property type="match status" value="1"/>
</dbReference>
<dbReference type="OrthoDB" id="5331891at2759"/>
<reference evidence="3 4" key="1">
    <citation type="submission" date="2015-10" db="EMBL/GenBank/DDBJ databases">
        <title>Full genome of DAOMC 229536 Phialocephala scopiformis, a fungal endophyte of spruce producing the potent anti-insectan compound rugulosin.</title>
        <authorList>
            <consortium name="DOE Joint Genome Institute"/>
            <person name="Walker A.K."/>
            <person name="Frasz S.L."/>
            <person name="Seifert K.A."/>
            <person name="Miller J.D."/>
            <person name="Mondo S.J."/>
            <person name="Labutti K."/>
            <person name="Lipzen A."/>
            <person name="Dockter R."/>
            <person name="Kennedy M."/>
            <person name="Grigoriev I.V."/>
            <person name="Spatafora J.W."/>
        </authorList>
    </citation>
    <scope>NUCLEOTIDE SEQUENCE [LARGE SCALE GENOMIC DNA]</scope>
    <source>
        <strain evidence="3 4">CBS 120377</strain>
    </source>
</reference>
<sequence length="619" mass="70014">MAELAALGVVLGVLPLIVSAIEDYENVCRPIGHYRNYALESIKVQQKLGIEKAIFINECKLLLQTTLSSTSLANQMVADIKHAAWKDQGLNETLTKCIANYEGYFNKIIEDIRAQVLGIEHLCQEYGILDKEVVTTSTSKSPQTSHSNHRQWLLHVGKKLKYSFGASGLQEKLLELEGSRQLFVDVSSQIRESIKLSSAHALPAKQTNPGSPKTSGYEAIQEASKGLYAALEEAWDCHDEHSLHVRLDTNQVSKSSRIRFHLGLRLGNEQGPTWVAIESICKTSEELLPQTTPLQCPIAKQTFMNAFGIQDMKQRSIHVESVSRVRIQRSSAWHCPWSEDIESKTTQQFDPSHMNISIRSKICHQLQQHFDGDIPSPESEKCLGVLEPDSKYHHLVYTTFEQHSTSQSPVSLSHFMSPDVRQSPLGDFNLYEKFRLARQLSEAVLHYHPTPVMKAPWASEDVVFFGNDFTAIEQRPSVASPHLKVQIRNRHALSHSEQGIDDESFSPRNPHLFALALLLFEIGYQTSIEDLHRQFRSSMTHSDKQRHYNLVQKVCKNFMSAKTGIPYKVIVYKCLNCDFGIGEDDLSSSVLQRAFYEHVVCALEKLEKEQEEIYGAELS</sequence>
<gene>
    <name evidence="3" type="ORF">LY89DRAFT_685593</name>
</gene>
<feature type="signal peptide" evidence="1">
    <location>
        <begin position="1"/>
        <end position="20"/>
    </location>
</feature>
<organism evidence="3 4">
    <name type="scientific">Mollisia scopiformis</name>
    <name type="common">Conifer needle endophyte fungus</name>
    <name type="synonym">Phialocephala scopiformis</name>
    <dbReference type="NCBI Taxonomy" id="149040"/>
    <lineage>
        <taxon>Eukaryota</taxon>
        <taxon>Fungi</taxon>
        <taxon>Dikarya</taxon>
        <taxon>Ascomycota</taxon>
        <taxon>Pezizomycotina</taxon>
        <taxon>Leotiomycetes</taxon>
        <taxon>Helotiales</taxon>
        <taxon>Mollisiaceae</taxon>
        <taxon>Mollisia</taxon>
    </lineage>
</organism>
<dbReference type="EMBL" id="KQ947417">
    <property type="protein sequence ID" value="KUJ15639.1"/>
    <property type="molecule type" value="Genomic_DNA"/>
</dbReference>